<feature type="chain" id="PRO_5038960453" evidence="9">
    <location>
        <begin position="21"/>
        <end position="137"/>
    </location>
</feature>
<feature type="binding site" description="axial binding residue" evidence="7">
    <location>
        <position position="116"/>
    </location>
    <ligand>
        <name>heme c</name>
        <dbReference type="ChEBI" id="CHEBI:61717"/>
    </ligand>
    <ligandPart>
        <name>Fe</name>
        <dbReference type="ChEBI" id="CHEBI:18248"/>
    </ligandPart>
</feature>
<evidence type="ECO:0000256" key="1">
    <source>
        <dbReference type="ARBA" id="ARBA00022448"/>
    </source>
</evidence>
<keyword evidence="9" id="KW-0732">Signal</keyword>
<proteinExistence type="predicted"/>
<dbReference type="PROSITE" id="PS51257">
    <property type="entry name" value="PROKAR_LIPOPROTEIN"/>
    <property type="match status" value="1"/>
</dbReference>
<sequence length="137" mass="13993">MKKAWLVLVFGSALFLAACGGNDEGTKDTDTGTEVAEETTDKTTDTGTNTETTTDEGTGADDATLAEGEALVKKSCVSCHGGDLQGMGNAPSLADVGSRYDEAKIHDIILNGQGGMPPGLLKGEDAEAAAAWLATQK</sequence>
<evidence type="ECO:0000256" key="4">
    <source>
        <dbReference type="ARBA" id="ARBA00022982"/>
    </source>
</evidence>
<dbReference type="RefSeq" id="WP_126660578.1">
    <property type="nucleotide sequence ID" value="NZ_RYYR01000037.1"/>
</dbReference>
<dbReference type="PROSITE" id="PS51007">
    <property type="entry name" value="CYTC"/>
    <property type="match status" value="1"/>
</dbReference>
<dbReference type="Proteomes" id="UP000287910">
    <property type="component" value="Unassembled WGS sequence"/>
</dbReference>
<evidence type="ECO:0000313" key="11">
    <source>
        <dbReference type="EMBL" id="RUL47496.1"/>
    </source>
</evidence>
<keyword evidence="5 7" id="KW-0408">Iron</keyword>
<dbReference type="GO" id="GO:0005506">
    <property type="term" value="F:iron ion binding"/>
    <property type="evidence" value="ECO:0007669"/>
    <property type="project" value="InterPro"/>
</dbReference>
<feature type="region of interest" description="Disordered" evidence="8">
    <location>
        <begin position="23"/>
        <end position="61"/>
    </location>
</feature>
<evidence type="ECO:0000256" key="8">
    <source>
        <dbReference type="SAM" id="MobiDB-lite"/>
    </source>
</evidence>
<gene>
    <name evidence="11" type="ORF">EK386_18055</name>
</gene>
<dbReference type="SUPFAM" id="SSF46626">
    <property type="entry name" value="Cytochrome c"/>
    <property type="match status" value="1"/>
</dbReference>
<feature type="domain" description="Cytochrome c" evidence="10">
    <location>
        <begin position="63"/>
        <end position="137"/>
    </location>
</feature>
<dbReference type="InterPro" id="IPR009056">
    <property type="entry name" value="Cyt_c-like_dom"/>
</dbReference>
<feature type="binding site" description="axial binding residue" evidence="7">
    <location>
        <position position="80"/>
    </location>
    <ligand>
        <name>heme c</name>
        <dbReference type="ChEBI" id="CHEBI:61717"/>
    </ligand>
    <ligandPart>
        <name>Fe</name>
        <dbReference type="ChEBI" id="CHEBI:18248"/>
    </ligandPart>
</feature>
<feature type="binding site" description="covalent" evidence="6">
    <location>
        <position position="79"/>
    </location>
    <ligand>
        <name>heme c</name>
        <dbReference type="ChEBI" id="CHEBI:61717"/>
    </ligand>
</feature>
<evidence type="ECO:0000256" key="2">
    <source>
        <dbReference type="ARBA" id="ARBA00022617"/>
    </source>
</evidence>
<dbReference type="AlphaFoldDB" id="A0A3S0PM86"/>
<dbReference type="EMBL" id="RYYR01000037">
    <property type="protein sequence ID" value="RUL47496.1"/>
    <property type="molecule type" value="Genomic_DNA"/>
</dbReference>
<keyword evidence="3 7" id="KW-0479">Metal-binding</keyword>
<dbReference type="PANTHER" id="PTHR37823:SF3">
    <property type="entry name" value="CYTOCHROME C-551"/>
    <property type="match status" value="1"/>
</dbReference>
<dbReference type="GO" id="GO:0016020">
    <property type="term" value="C:membrane"/>
    <property type="evidence" value="ECO:0007669"/>
    <property type="project" value="InterPro"/>
</dbReference>
<dbReference type="GO" id="GO:0009055">
    <property type="term" value="F:electron transfer activity"/>
    <property type="evidence" value="ECO:0007669"/>
    <property type="project" value="InterPro"/>
</dbReference>
<dbReference type="PANTHER" id="PTHR37823">
    <property type="entry name" value="CYTOCHROME C-553-LIKE"/>
    <property type="match status" value="1"/>
</dbReference>
<evidence type="ECO:0000256" key="7">
    <source>
        <dbReference type="PIRSR" id="PIRSR000025-2"/>
    </source>
</evidence>
<evidence type="ECO:0000256" key="9">
    <source>
        <dbReference type="SAM" id="SignalP"/>
    </source>
</evidence>
<keyword evidence="12" id="KW-1185">Reference proteome</keyword>
<reference evidence="11 12" key="1">
    <citation type="submission" date="2018-12" db="EMBL/GenBank/DDBJ databases">
        <title>Lysinibacillus antri sp. nov., isolated from a cave soil.</title>
        <authorList>
            <person name="Narsing Rao M.P."/>
            <person name="Zhang H."/>
            <person name="Dong Z.-Y."/>
            <person name="Niu X.-K."/>
            <person name="Zhang K."/>
            <person name="Fang B.-Z."/>
            <person name="Kang Y.-Q."/>
            <person name="Xiao M."/>
            <person name="Li W.-J."/>
        </authorList>
    </citation>
    <scope>NUCLEOTIDE SEQUENCE [LARGE SCALE GENOMIC DNA]</scope>
    <source>
        <strain evidence="11 12">SYSU K30002</strain>
    </source>
</reference>
<accession>A0A3S0PM86</accession>
<evidence type="ECO:0000313" key="12">
    <source>
        <dbReference type="Proteomes" id="UP000287910"/>
    </source>
</evidence>
<dbReference type="InterPro" id="IPR054782">
    <property type="entry name" value="Cytochro_C551"/>
</dbReference>
<keyword evidence="1" id="KW-0813">Transport</keyword>
<feature type="binding site" description="covalent" evidence="6">
    <location>
        <position position="76"/>
    </location>
    <ligand>
        <name>heme c</name>
        <dbReference type="ChEBI" id="CHEBI:61717"/>
    </ligand>
</feature>
<dbReference type="NCBIfam" id="NF045774">
    <property type="entry name" value="cytochro_C551"/>
    <property type="match status" value="1"/>
</dbReference>
<organism evidence="11 12">
    <name type="scientific">Lysinibacillus antri</name>
    <dbReference type="NCBI Taxonomy" id="2498145"/>
    <lineage>
        <taxon>Bacteria</taxon>
        <taxon>Bacillati</taxon>
        <taxon>Bacillota</taxon>
        <taxon>Bacilli</taxon>
        <taxon>Bacillales</taxon>
        <taxon>Bacillaceae</taxon>
        <taxon>Lysinibacillus</taxon>
    </lineage>
</organism>
<dbReference type="Pfam" id="PF13442">
    <property type="entry name" value="Cytochrome_CBB3"/>
    <property type="match status" value="1"/>
</dbReference>
<dbReference type="Gene3D" id="1.10.760.10">
    <property type="entry name" value="Cytochrome c-like domain"/>
    <property type="match status" value="1"/>
</dbReference>
<feature type="compositionally biased region" description="Low complexity" evidence="8">
    <location>
        <begin position="45"/>
        <end position="61"/>
    </location>
</feature>
<dbReference type="InterPro" id="IPR051811">
    <property type="entry name" value="Cytochrome_c550/c551-like"/>
</dbReference>
<dbReference type="GO" id="GO:0020037">
    <property type="term" value="F:heme binding"/>
    <property type="evidence" value="ECO:0007669"/>
    <property type="project" value="InterPro"/>
</dbReference>
<dbReference type="InterPro" id="IPR012218">
    <property type="entry name" value="Cyt_c_BACSU-c550-type"/>
</dbReference>
<evidence type="ECO:0000256" key="6">
    <source>
        <dbReference type="PIRSR" id="PIRSR000025-1"/>
    </source>
</evidence>
<evidence type="ECO:0000259" key="10">
    <source>
        <dbReference type="PROSITE" id="PS51007"/>
    </source>
</evidence>
<feature type="signal peptide" evidence="9">
    <location>
        <begin position="1"/>
        <end position="20"/>
    </location>
</feature>
<comment type="PTM">
    <text evidence="6">Binds 1 heme c group covalently per subunit.</text>
</comment>
<evidence type="ECO:0000256" key="3">
    <source>
        <dbReference type="ARBA" id="ARBA00022723"/>
    </source>
</evidence>
<name>A0A3S0PM86_9BACI</name>
<dbReference type="PIRSF" id="PIRSF000025">
    <property type="entry name" value="Cytc_Bsub_c550"/>
    <property type="match status" value="1"/>
</dbReference>
<keyword evidence="2 6" id="KW-0349">Heme</keyword>
<protein>
    <submittedName>
        <fullName evidence="11">C-type cytochrome</fullName>
    </submittedName>
</protein>
<evidence type="ECO:0000256" key="5">
    <source>
        <dbReference type="ARBA" id="ARBA00023004"/>
    </source>
</evidence>
<dbReference type="InterPro" id="IPR036909">
    <property type="entry name" value="Cyt_c-like_dom_sf"/>
</dbReference>
<comment type="caution">
    <text evidence="11">The sequence shown here is derived from an EMBL/GenBank/DDBJ whole genome shotgun (WGS) entry which is preliminary data.</text>
</comment>
<keyword evidence="4" id="KW-0249">Electron transport</keyword>